<evidence type="ECO:0000313" key="2">
    <source>
        <dbReference type="EMBL" id="PKS05934.1"/>
    </source>
</evidence>
<dbReference type="Proteomes" id="UP000233524">
    <property type="component" value="Unassembled WGS sequence"/>
</dbReference>
<dbReference type="STRING" id="41688.A0A2N3N0I0"/>
<protein>
    <recommendedName>
        <fullName evidence="1">Heterokaryon incompatibility domain-containing protein</fullName>
    </recommendedName>
</protein>
<comment type="caution">
    <text evidence="2">The sequence shown here is derived from an EMBL/GenBank/DDBJ whole genome shotgun (WGS) entry which is preliminary data.</text>
</comment>
<reference evidence="2 3" key="1">
    <citation type="journal article" date="2017" name="G3 (Bethesda)">
        <title>First Draft Genome Sequence of the Pathogenic Fungus Lomentospora prolificans (Formerly Scedosporium prolificans).</title>
        <authorList>
            <person name="Luo R."/>
            <person name="Zimin A."/>
            <person name="Workman R."/>
            <person name="Fan Y."/>
            <person name="Pertea G."/>
            <person name="Grossman N."/>
            <person name="Wear M.P."/>
            <person name="Jia B."/>
            <person name="Miller H."/>
            <person name="Casadevall A."/>
            <person name="Timp W."/>
            <person name="Zhang S.X."/>
            <person name="Salzberg S.L."/>
        </authorList>
    </citation>
    <scope>NUCLEOTIDE SEQUENCE [LARGE SCALE GENOMIC DNA]</scope>
    <source>
        <strain evidence="2 3">JHH-5317</strain>
    </source>
</reference>
<dbReference type="InterPro" id="IPR010730">
    <property type="entry name" value="HET"/>
</dbReference>
<dbReference type="VEuPathDB" id="FungiDB:jhhlp_007767"/>
<keyword evidence="3" id="KW-1185">Reference proteome</keyword>
<dbReference type="Pfam" id="PF06985">
    <property type="entry name" value="HET"/>
    <property type="match status" value="1"/>
</dbReference>
<evidence type="ECO:0000313" key="3">
    <source>
        <dbReference type="Proteomes" id="UP000233524"/>
    </source>
</evidence>
<proteinExistence type="predicted"/>
<dbReference type="AlphaFoldDB" id="A0A2N3N0I0"/>
<dbReference type="OrthoDB" id="2958217at2759"/>
<dbReference type="PANTHER" id="PTHR33112">
    <property type="entry name" value="DOMAIN PROTEIN, PUTATIVE-RELATED"/>
    <property type="match status" value="1"/>
</dbReference>
<organism evidence="2 3">
    <name type="scientific">Lomentospora prolificans</name>
    <dbReference type="NCBI Taxonomy" id="41688"/>
    <lineage>
        <taxon>Eukaryota</taxon>
        <taxon>Fungi</taxon>
        <taxon>Dikarya</taxon>
        <taxon>Ascomycota</taxon>
        <taxon>Pezizomycotina</taxon>
        <taxon>Sordariomycetes</taxon>
        <taxon>Hypocreomycetidae</taxon>
        <taxon>Microascales</taxon>
        <taxon>Microascaceae</taxon>
        <taxon>Lomentospora</taxon>
    </lineage>
</organism>
<dbReference type="EMBL" id="NLAX01001139">
    <property type="protein sequence ID" value="PKS05934.1"/>
    <property type="molecule type" value="Genomic_DNA"/>
</dbReference>
<dbReference type="PANTHER" id="PTHR33112:SF16">
    <property type="entry name" value="HETEROKARYON INCOMPATIBILITY DOMAIN-CONTAINING PROTEIN"/>
    <property type="match status" value="1"/>
</dbReference>
<name>A0A2N3N0I0_9PEZI</name>
<evidence type="ECO:0000259" key="1">
    <source>
        <dbReference type="Pfam" id="PF06985"/>
    </source>
</evidence>
<sequence length="583" mass="65321">MSQCRNTCHPPHKTTSYRPTRLIDVRLGLDSDPCLVVSAEVVQDSVKYAALSYCWGSKEEASTQLKTESSNLKSRLKAIPIDIMPHAMTDAVIACRALSIPYIWIDALCIIQDDSDDWERESQCMGLVYEGAFVTLCALSSSSCHEGFLDRSPRHKIDVSFQSTLDPNIQGTYTMIQRGAKLTSDEYIYEPLQEDLQLSTWEKRAWTFQEMELSTRLIFFGENMLHYRCGMQELSENGFQRRIEGDEPLTLSDIFKTMVEERKSSRVSYGVFYDYAADYNARQLTFESDRLPALSGLAKLIQDQTGDKYLAGLWEKDLHHGLLWYANPSQSTLRECVENFGDPTSCIPTWSWASRQGFFERRVGGFYLSQERHVRPEFDLISASTAVKGLGPFGSVTGGEIKLSGCLVPVPSALILSNQTFWQTQLWWVCSGPDPVYAAHLSLDWDVPAEDLPLGISQRYPVSGLFMLLISSSCRGEASDMWGIAENEDDDEAEMGWTEKHSPVESSEVESGDEGWSVASKGNPAGCEQCAQPDFNRHAWGLVVYPAKQAGQYYRCGLFTSRARGAGGTKLFANTGYAEVRLI</sequence>
<gene>
    <name evidence="2" type="ORF">jhhlp_007767</name>
</gene>
<feature type="domain" description="Heterokaryon incompatibility" evidence="1">
    <location>
        <begin position="48"/>
        <end position="210"/>
    </location>
</feature>
<accession>A0A2N3N0I0</accession>
<dbReference type="InParanoid" id="A0A2N3N0I0"/>